<accession>A0AAD6XF89</accession>
<dbReference type="AlphaFoldDB" id="A0AAD6XF89"/>
<evidence type="ECO:0000313" key="4">
    <source>
        <dbReference type="Proteomes" id="UP001218188"/>
    </source>
</evidence>
<feature type="compositionally biased region" description="Low complexity" evidence="1">
    <location>
        <begin position="184"/>
        <end position="227"/>
    </location>
</feature>
<evidence type="ECO:0000313" key="3">
    <source>
        <dbReference type="EMBL" id="KAJ7047842.1"/>
    </source>
</evidence>
<evidence type="ECO:0000256" key="2">
    <source>
        <dbReference type="SAM" id="SignalP"/>
    </source>
</evidence>
<feature type="region of interest" description="Disordered" evidence="1">
    <location>
        <begin position="140"/>
        <end position="228"/>
    </location>
</feature>
<dbReference type="Proteomes" id="UP001218188">
    <property type="component" value="Unassembled WGS sequence"/>
</dbReference>
<feature type="compositionally biased region" description="Low complexity" evidence="1">
    <location>
        <begin position="149"/>
        <end position="172"/>
    </location>
</feature>
<comment type="caution">
    <text evidence="3">The sequence shown here is derived from an EMBL/GenBank/DDBJ whole genome shotgun (WGS) entry which is preliminary data.</text>
</comment>
<evidence type="ECO:0008006" key="5">
    <source>
        <dbReference type="Google" id="ProtNLM"/>
    </source>
</evidence>
<evidence type="ECO:0000256" key="1">
    <source>
        <dbReference type="SAM" id="MobiDB-lite"/>
    </source>
</evidence>
<feature type="signal peptide" evidence="2">
    <location>
        <begin position="1"/>
        <end position="18"/>
    </location>
</feature>
<organism evidence="3 4">
    <name type="scientific">Mycena alexandri</name>
    <dbReference type="NCBI Taxonomy" id="1745969"/>
    <lineage>
        <taxon>Eukaryota</taxon>
        <taxon>Fungi</taxon>
        <taxon>Dikarya</taxon>
        <taxon>Basidiomycota</taxon>
        <taxon>Agaricomycotina</taxon>
        <taxon>Agaricomycetes</taxon>
        <taxon>Agaricomycetidae</taxon>
        <taxon>Agaricales</taxon>
        <taxon>Marasmiineae</taxon>
        <taxon>Mycenaceae</taxon>
        <taxon>Mycena</taxon>
    </lineage>
</organism>
<keyword evidence="4" id="KW-1185">Reference proteome</keyword>
<dbReference type="EMBL" id="JARJCM010000001">
    <property type="protein sequence ID" value="KAJ7047842.1"/>
    <property type="molecule type" value="Genomic_DNA"/>
</dbReference>
<keyword evidence="2" id="KW-0732">Signal</keyword>
<name>A0AAD6XF89_9AGAR</name>
<proteinExistence type="predicted"/>
<feature type="chain" id="PRO_5042114613" description="Extracellular membrane protein CFEM domain-containing protein" evidence="2">
    <location>
        <begin position="19"/>
        <end position="252"/>
    </location>
</feature>
<protein>
    <recommendedName>
        <fullName evidence="5">Extracellular membrane protein CFEM domain-containing protein</fullName>
    </recommendedName>
</protein>
<feature type="compositionally biased region" description="Polar residues" evidence="1">
    <location>
        <begin position="173"/>
        <end position="183"/>
    </location>
</feature>
<gene>
    <name evidence="3" type="ORF">C8F04DRAFT_1247447</name>
</gene>
<sequence>MLSRTLTAALVLAQTVAGAGLIPTSARRIIGLRARSLPVIPKTCQTGCAPFAPFFDGAACAITQCCSAIFQTGYFDCFLCVGNATGATDYTIAQDYVDVLTTSCIAENFTLPLLSLPGQDPNRTPTTALPAGASAIPVFPAEGSGSAVRRSTTTLSRTSTSSPAHSATASSSQLSGVSNSATASQPSSVPPISGSGSPSLTAPPQSTVTSPPSQSSAAPSSSAPPSAGFRARAPLEAVLGFAALIALQSWLV</sequence>
<reference evidence="3" key="1">
    <citation type="submission" date="2023-03" db="EMBL/GenBank/DDBJ databases">
        <title>Massive genome expansion in bonnet fungi (Mycena s.s.) driven by repeated elements and novel gene families across ecological guilds.</title>
        <authorList>
            <consortium name="Lawrence Berkeley National Laboratory"/>
            <person name="Harder C.B."/>
            <person name="Miyauchi S."/>
            <person name="Viragh M."/>
            <person name="Kuo A."/>
            <person name="Thoen E."/>
            <person name="Andreopoulos B."/>
            <person name="Lu D."/>
            <person name="Skrede I."/>
            <person name="Drula E."/>
            <person name="Henrissat B."/>
            <person name="Morin E."/>
            <person name="Kohler A."/>
            <person name="Barry K."/>
            <person name="LaButti K."/>
            <person name="Morin E."/>
            <person name="Salamov A."/>
            <person name="Lipzen A."/>
            <person name="Mereny Z."/>
            <person name="Hegedus B."/>
            <person name="Baldrian P."/>
            <person name="Stursova M."/>
            <person name="Weitz H."/>
            <person name="Taylor A."/>
            <person name="Grigoriev I.V."/>
            <person name="Nagy L.G."/>
            <person name="Martin F."/>
            <person name="Kauserud H."/>
        </authorList>
    </citation>
    <scope>NUCLEOTIDE SEQUENCE</scope>
    <source>
        <strain evidence="3">CBHHK200</strain>
    </source>
</reference>